<evidence type="ECO:0000313" key="11">
    <source>
        <dbReference type="Proteomes" id="UP000479000"/>
    </source>
</evidence>
<keyword evidence="3" id="KW-0540">Nuclease</keyword>
<proteinExistence type="predicted"/>
<evidence type="ECO:0000256" key="3">
    <source>
        <dbReference type="ARBA" id="ARBA00022722"/>
    </source>
</evidence>
<evidence type="ECO:0000256" key="5">
    <source>
        <dbReference type="ARBA" id="ARBA00022918"/>
    </source>
</evidence>
<dbReference type="CDD" id="cd00304">
    <property type="entry name" value="RT_like"/>
    <property type="match status" value="1"/>
</dbReference>
<dbReference type="InterPro" id="IPR041577">
    <property type="entry name" value="RT_RNaseH_2"/>
</dbReference>
<dbReference type="Pfam" id="PF00665">
    <property type="entry name" value="rve"/>
    <property type="match status" value="1"/>
</dbReference>
<evidence type="ECO:0000256" key="1">
    <source>
        <dbReference type="ARBA" id="ARBA00012493"/>
    </source>
</evidence>
<dbReference type="PROSITE" id="PS50994">
    <property type="entry name" value="INTEGRASE"/>
    <property type="match status" value="1"/>
</dbReference>
<protein>
    <recommendedName>
        <fullName evidence="1">RNA-directed DNA polymerase</fullName>
        <ecNumber evidence="1">2.7.7.49</ecNumber>
    </recommendedName>
</protein>
<dbReference type="InterPro" id="IPR043128">
    <property type="entry name" value="Rev_trsase/Diguanyl_cyclase"/>
</dbReference>
<dbReference type="GO" id="GO:0003964">
    <property type="term" value="F:RNA-directed DNA polymerase activity"/>
    <property type="evidence" value="ECO:0007669"/>
    <property type="project" value="UniProtKB-KW"/>
</dbReference>
<dbReference type="FunFam" id="3.30.420.10:FF:000063">
    <property type="entry name" value="Retrovirus-related Pol polyprotein from transposon 297-like Protein"/>
    <property type="match status" value="1"/>
</dbReference>
<feature type="domain" description="Reverse transcriptase" evidence="8">
    <location>
        <begin position="57"/>
        <end position="387"/>
    </location>
</feature>
<keyword evidence="5" id="KW-0695">RNA-directed DNA polymerase</keyword>
<dbReference type="FunFam" id="1.10.340.70:FF:000003">
    <property type="entry name" value="Protein CBG25708"/>
    <property type="match status" value="1"/>
</dbReference>
<dbReference type="InterPro" id="IPR012337">
    <property type="entry name" value="RNaseH-like_sf"/>
</dbReference>
<sequence length="1520" mass="174725">MFHREFDFEFDHQFQFMFHCKFDSEFDYQFQFMFHCELDFEFVHQFQFMFMPENSMSATAEVVGAANRSRRVVHAIVKPSPTRRQIGRFLGTSGWYRRLIPGFSTIVVPLTALLSKGKPWVWSEPQITALSLKSYLASAPILGRPDFNLPFILQTDASQNGLGAALVQIQDDQDALKDISVPQNVKLVSYDVTSLFPSVPPAECKVLVKRKLQETVEDPTIQDEMMTLLGVCIDYNYFCFNGSYYRTQDGLAIGSPLSPLLAELFMDNLEQEFIFKTGASPLVKNVLFYKRYVDDSLALWRGSVRELDRFQSFMNSVHPSIKFTTEVEESGSINFLDLTIYKENGGLRFKVYRKATHTDMVIHRTSNHPWQHKTAAFRSMVWRALTVPMEQEAFDSEINIIKQVAVNNGYEETMVDTLVKVTRRKLDRAGVSKMQTKEPKKFRRMAYTGGTSEALMNDLKKAGIEPAPYTIGKLGRSLTNHKLTPRHDAMSSGVYRLQCSSPGCNGEYIGRTSRAAAERWKEHEDTKRRIDNVSATIQQITTDLEEIDRLMADDMLAHQRPLLGRKRGVLKKVLEKKRRTLSSYQHQSAFAKHLVQEEHEFRRAEGARLIHREERFFRLVELEALEIFLSEENPQLEQRSQVVPSAGRGCCKKILLDQLHRYIVSGNNVPNQCTPHYRNKKKYPQILPESLPEQVSVCPCVRYFFKSNNFLELECLSRQDLTPCLIGIRITHNSKWNWDRACETSFENIKKAVRMNRSLAHYNPNYPIRLTVDGSGQGLGAVLSQRYDNEEHPLAFSSRTLTKAEENYAQIEREAAALIFGVKKFHLYLYGRKWILVNDNRPLLAIFGPKKGILSNYSYDVEWVPSNKNIADWLSRAPIPHTKSENDDLDPALHYIFEDNVDLPLIKVANYVRSGWPQNTVENDLQPYFKRREELHVEKDILLWGYRVIVPSTLQKRVLRDLHASHMGICKTKSLARSYVWWPQIEDEIEDAIKNCAPCNANKDNPPKSTLIPWEWPTTPWRRIHIDYLGPIAGRYFLVLVDSHSKWPSAFQTRSMSASTTITILRREFANFGIPDILVSDNYSSFSSDEFQSFLSKNGVKFRSGAAFFPKSNGAAENSVKTVKRALKVAISEASPEKLELALQQFLLDYRNTPHATTGISPAQALIGRNLRNRFDLLRPPATADRVQDKQRKQIENYGGDQPTAVLPPDNSIWVRNYRKREEKWVKATIVKTLGPRRLSVFVPHLNLTWIRHKDQTRNSSEIPNDIQATDRVLIDAEDEGSSIPTNTSGVEQRRDAPPAPDHQSDAAAPATQLRRSARDRRHPPRRLIELTLTKHLAQFVNRSQDDWDAKIPLFLLAYRSASHATTGLSPAQLLYGRDLRLPDLLMRPPAEETRHTTAYVLQLRQHLEEVRQFAQMEAELKMRTQKEAFDRHAKTPVFKEGDWVWVFNPQRQQGVCSMLRPSWTGPWIIKRKRNDVLYEVKFARTTKLLHSNRLVKADVPKPEDRLRGNGEQCGDIGIV</sequence>
<evidence type="ECO:0000313" key="10">
    <source>
        <dbReference type="EMBL" id="CAB0015653.1"/>
    </source>
</evidence>
<feature type="non-terminal residue" evidence="10">
    <location>
        <position position="1"/>
    </location>
</feature>
<feature type="compositionally biased region" description="Basic residues" evidence="7">
    <location>
        <begin position="1316"/>
        <end position="1326"/>
    </location>
</feature>
<dbReference type="PANTHER" id="PTHR37984:SF5">
    <property type="entry name" value="PROTEIN NYNRIN-LIKE"/>
    <property type="match status" value="1"/>
</dbReference>
<keyword evidence="2" id="KW-0548">Nucleotidyltransferase</keyword>
<feature type="domain" description="Integrase catalytic" evidence="9">
    <location>
        <begin position="1016"/>
        <end position="1170"/>
    </location>
</feature>
<dbReference type="InterPro" id="IPR000477">
    <property type="entry name" value="RT_dom"/>
</dbReference>
<dbReference type="Gene3D" id="3.10.20.370">
    <property type="match status" value="1"/>
</dbReference>
<dbReference type="FunFam" id="3.10.20.370:FF:000001">
    <property type="entry name" value="Retrovirus-related Pol polyprotein from transposon 17.6-like protein"/>
    <property type="match status" value="1"/>
</dbReference>
<accession>A0A6H5HEE4</accession>
<dbReference type="FunFam" id="3.30.70.270:FF:000020">
    <property type="entry name" value="Transposon Tf2-6 polyprotein-like Protein"/>
    <property type="match status" value="1"/>
</dbReference>
<dbReference type="InterPro" id="IPR050951">
    <property type="entry name" value="Retrovirus_Pol_polyprotein"/>
</dbReference>
<dbReference type="EC" id="2.7.7.49" evidence="1"/>
<evidence type="ECO:0000256" key="4">
    <source>
        <dbReference type="ARBA" id="ARBA00022759"/>
    </source>
</evidence>
<feature type="non-terminal residue" evidence="10">
    <location>
        <position position="1520"/>
    </location>
</feature>
<keyword evidence="4" id="KW-0378">Hydrolase</keyword>
<dbReference type="PANTHER" id="PTHR37984">
    <property type="entry name" value="PROTEIN CBG26694"/>
    <property type="match status" value="1"/>
</dbReference>
<dbReference type="InterPro" id="IPR001584">
    <property type="entry name" value="Integrase_cat-core"/>
</dbReference>
<dbReference type="GO" id="GO:0004519">
    <property type="term" value="F:endonuclease activity"/>
    <property type="evidence" value="ECO:0007669"/>
    <property type="project" value="UniProtKB-KW"/>
</dbReference>
<evidence type="ECO:0000256" key="2">
    <source>
        <dbReference type="ARBA" id="ARBA00022695"/>
    </source>
</evidence>
<evidence type="ECO:0000259" key="9">
    <source>
        <dbReference type="PROSITE" id="PS50994"/>
    </source>
</evidence>
<keyword evidence="2" id="KW-0808">Transferase</keyword>
<dbReference type="Gene3D" id="1.10.340.70">
    <property type="match status" value="1"/>
</dbReference>
<dbReference type="GO" id="GO:0003676">
    <property type="term" value="F:nucleic acid binding"/>
    <property type="evidence" value="ECO:0007669"/>
    <property type="project" value="InterPro"/>
</dbReference>
<dbReference type="GO" id="GO:0015074">
    <property type="term" value="P:DNA integration"/>
    <property type="evidence" value="ECO:0007669"/>
    <property type="project" value="InterPro"/>
</dbReference>
<dbReference type="Pfam" id="PF17921">
    <property type="entry name" value="Integrase_H2C2"/>
    <property type="match status" value="1"/>
</dbReference>
<dbReference type="Proteomes" id="UP000479000">
    <property type="component" value="Unassembled WGS sequence"/>
</dbReference>
<dbReference type="InterPro" id="IPR043502">
    <property type="entry name" value="DNA/RNA_pol_sf"/>
</dbReference>
<dbReference type="Gene3D" id="3.30.70.270">
    <property type="match status" value="1"/>
</dbReference>
<dbReference type="CDD" id="cd09274">
    <property type="entry name" value="RNase_HI_RT_Ty3"/>
    <property type="match status" value="1"/>
</dbReference>
<feature type="region of interest" description="Disordered" evidence="7">
    <location>
        <begin position="1278"/>
        <end position="1326"/>
    </location>
</feature>
<gene>
    <name evidence="10" type="ORF">NTEN_LOCUS19993</name>
</gene>
<dbReference type="PROSITE" id="PS50878">
    <property type="entry name" value="RT_POL"/>
    <property type="match status" value="1"/>
</dbReference>
<evidence type="ECO:0000256" key="6">
    <source>
        <dbReference type="ARBA" id="ARBA00023268"/>
    </source>
</evidence>
<dbReference type="SUPFAM" id="SSF56672">
    <property type="entry name" value="DNA/RNA polymerases"/>
    <property type="match status" value="3"/>
</dbReference>
<dbReference type="OrthoDB" id="6625515at2759"/>
<organism evidence="10 11">
    <name type="scientific">Nesidiocoris tenuis</name>
    <dbReference type="NCBI Taxonomy" id="355587"/>
    <lineage>
        <taxon>Eukaryota</taxon>
        <taxon>Metazoa</taxon>
        <taxon>Ecdysozoa</taxon>
        <taxon>Arthropoda</taxon>
        <taxon>Hexapoda</taxon>
        <taxon>Insecta</taxon>
        <taxon>Pterygota</taxon>
        <taxon>Neoptera</taxon>
        <taxon>Paraneoptera</taxon>
        <taxon>Hemiptera</taxon>
        <taxon>Heteroptera</taxon>
        <taxon>Panheteroptera</taxon>
        <taxon>Cimicomorpha</taxon>
        <taxon>Miridae</taxon>
        <taxon>Dicyphina</taxon>
        <taxon>Nesidiocoris</taxon>
    </lineage>
</organism>
<dbReference type="InterPro" id="IPR058912">
    <property type="entry name" value="HTH_animal"/>
</dbReference>
<dbReference type="Pfam" id="PF17919">
    <property type="entry name" value="RT_RNaseH_2"/>
    <property type="match status" value="2"/>
</dbReference>
<reference evidence="10 11" key="1">
    <citation type="submission" date="2020-02" db="EMBL/GenBank/DDBJ databases">
        <authorList>
            <person name="Ferguson B K."/>
        </authorList>
    </citation>
    <scope>NUCLEOTIDE SEQUENCE [LARGE SCALE GENOMIC DNA]</scope>
</reference>
<dbReference type="InterPro" id="IPR036397">
    <property type="entry name" value="RNaseH_sf"/>
</dbReference>
<keyword evidence="4" id="KW-0255">Endonuclease</keyword>
<evidence type="ECO:0000256" key="7">
    <source>
        <dbReference type="SAM" id="MobiDB-lite"/>
    </source>
</evidence>
<dbReference type="Pfam" id="PF26215">
    <property type="entry name" value="HTH_animal"/>
    <property type="match status" value="1"/>
</dbReference>
<keyword evidence="11" id="KW-1185">Reference proteome</keyword>
<dbReference type="SUPFAM" id="SSF53098">
    <property type="entry name" value="Ribonuclease H-like"/>
    <property type="match status" value="1"/>
</dbReference>
<dbReference type="InterPro" id="IPR041588">
    <property type="entry name" value="Integrase_H2C2"/>
</dbReference>
<keyword evidence="6" id="KW-0511">Multifunctional enzyme</keyword>
<evidence type="ECO:0000259" key="8">
    <source>
        <dbReference type="PROSITE" id="PS50878"/>
    </source>
</evidence>
<dbReference type="GO" id="GO:0042575">
    <property type="term" value="C:DNA polymerase complex"/>
    <property type="evidence" value="ECO:0007669"/>
    <property type="project" value="UniProtKB-ARBA"/>
</dbReference>
<dbReference type="Gene3D" id="3.30.420.10">
    <property type="entry name" value="Ribonuclease H-like superfamily/Ribonuclease H"/>
    <property type="match status" value="2"/>
</dbReference>
<dbReference type="EMBL" id="CADCXU010029327">
    <property type="protein sequence ID" value="CAB0015653.1"/>
    <property type="molecule type" value="Genomic_DNA"/>
</dbReference>
<name>A0A6H5HEE4_9HEMI</name>